<keyword evidence="3 5" id="KW-0808">Transferase</keyword>
<dbReference type="Gene3D" id="3.40.50.12230">
    <property type="match status" value="1"/>
</dbReference>
<proteinExistence type="inferred from homology"/>
<dbReference type="PROSITE" id="PS00373">
    <property type="entry name" value="GART"/>
    <property type="match status" value="1"/>
</dbReference>
<comment type="function">
    <text evidence="5">Attaches a formyl group to the free amino group of methionyl-tRNA(fMet). The formyl group appears to play a dual role in the initiator identity of N-formylmethionyl-tRNA by promoting its recognition by IF2 and preventing the misappropriation of this tRNA by the elongation apparatus.</text>
</comment>
<feature type="domain" description="Formyl transferase C-terminal" evidence="8">
    <location>
        <begin position="206"/>
        <end position="303"/>
    </location>
</feature>
<dbReference type="AlphaFoldDB" id="A0A538TWZ7"/>
<comment type="caution">
    <text evidence="9">The sequence shown here is derived from an EMBL/GenBank/DDBJ whole genome shotgun (WGS) entry which is preliminary data.</text>
</comment>
<protein>
    <recommendedName>
        <fullName evidence="2 5">Methionyl-tRNA formyltransferase</fullName>
        <ecNumber evidence="2 5">2.1.2.9</ecNumber>
    </recommendedName>
</protein>
<comment type="catalytic activity">
    <reaction evidence="5">
        <text>L-methionyl-tRNA(fMet) + (6R)-10-formyltetrahydrofolate = N-formyl-L-methionyl-tRNA(fMet) + (6S)-5,6,7,8-tetrahydrofolate + H(+)</text>
        <dbReference type="Rhea" id="RHEA:24380"/>
        <dbReference type="Rhea" id="RHEA-COMP:9952"/>
        <dbReference type="Rhea" id="RHEA-COMP:9953"/>
        <dbReference type="ChEBI" id="CHEBI:15378"/>
        <dbReference type="ChEBI" id="CHEBI:57453"/>
        <dbReference type="ChEBI" id="CHEBI:78530"/>
        <dbReference type="ChEBI" id="CHEBI:78844"/>
        <dbReference type="ChEBI" id="CHEBI:195366"/>
        <dbReference type="EC" id="2.1.2.9"/>
    </reaction>
</comment>
<gene>
    <name evidence="5" type="primary">fmt</name>
    <name evidence="9" type="ORF">E6K78_02185</name>
</gene>
<dbReference type="InterPro" id="IPR036477">
    <property type="entry name" value="Formyl_transf_N_sf"/>
</dbReference>
<dbReference type="Pfam" id="PF02911">
    <property type="entry name" value="Formyl_trans_C"/>
    <property type="match status" value="1"/>
</dbReference>
<feature type="domain" description="Formyl transferase N-terminal" evidence="7">
    <location>
        <begin position="20"/>
        <end position="180"/>
    </location>
</feature>
<evidence type="ECO:0000256" key="4">
    <source>
        <dbReference type="ARBA" id="ARBA00022917"/>
    </source>
</evidence>
<dbReference type="InterPro" id="IPR002376">
    <property type="entry name" value="Formyl_transf_N"/>
</dbReference>
<name>A0A538TWZ7_UNCEI</name>
<evidence type="ECO:0000256" key="5">
    <source>
        <dbReference type="HAMAP-Rule" id="MF_00182"/>
    </source>
</evidence>
<dbReference type="InterPro" id="IPR001555">
    <property type="entry name" value="GART_AS"/>
</dbReference>
<dbReference type="CDD" id="cd08646">
    <property type="entry name" value="FMT_core_Met-tRNA-FMT_N"/>
    <property type="match status" value="1"/>
</dbReference>
<evidence type="ECO:0000256" key="1">
    <source>
        <dbReference type="ARBA" id="ARBA00010699"/>
    </source>
</evidence>
<evidence type="ECO:0000313" key="9">
    <source>
        <dbReference type="EMBL" id="TMQ68157.1"/>
    </source>
</evidence>
<dbReference type="SUPFAM" id="SSF53328">
    <property type="entry name" value="Formyltransferase"/>
    <property type="match status" value="1"/>
</dbReference>
<sequence length="334" mass="35335">MSRPRVVFMGTPAFAVPALRAIAAACEVVAVVTRPDRPRGRGRTAAPSEVADAAGSLGLEVLKPERLHDPKVRERLASLDADLFAVVAFGEILSRELLGLPRLGSINLHASLLPALRGASPVQRALWEGRVGTGVTTLWMDEGIDTGDMILQRWSPIEPADTAGTLAARLADEGAPLLAESLLLAHRGHAPRVSQDRDAGSYAPRLAKADGVVDWSLDVETVWSHQRAVTPWPGAIARLQGTALRLVQTSPHHRLPARAAAGTVTGSERDGLTVACGHGVLLVRRVQAEGRTEMDAAAWARGARIATGDRFEAPEEAGPNLGTESAAQRKQVGA</sequence>
<evidence type="ECO:0000256" key="2">
    <source>
        <dbReference type="ARBA" id="ARBA00012261"/>
    </source>
</evidence>
<keyword evidence="4 5" id="KW-0648">Protein biosynthesis</keyword>
<reference evidence="9 10" key="1">
    <citation type="journal article" date="2019" name="Nat. Microbiol.">
        <title>Mediterranean grassland soil C-N compound turnover is dependent on rainfall and depth, and is mediated by genomically divergent microorganisms.</title>
        <authorList>
            <person name="Diamond S."/>
            <person name="Andeer P.F."/>
            <person name="Li Z."/>
            <person name="Crits-Christoph A."/>
            <person name="Burstein D."/>
            <person name="Anantharaman K."/>
            <person name="Lane K.R."/>
            <person name="Thomas B.C."/>
            <person name="Pan C."/>
            <person name="Northen T.R."/>
            <person name="Banfield J.F."/>
        </authorList>
    </citation>
    <scope>NUCLEOTIDE SEQUENCE [LARGE SCALE GENOMIC DNA]</scope>
    <source>
        <strain evidence="9">WS_8</strain>
    </source>
</reference>
<evidence type="ECO:0000259" key="8">
    <source>
        <dbReference type="Pfam" id="PF02911"/>
    </source>
</evidence>
<evidence type="ECO:0000256" key="6">
    <source>
        <dbReference type="SAM" id="MobiDB-lite"/>
    </source>
</evidence>
<dbReference type="Pfam" id="PF00551">
    <property type="entry name" value="Formyl_trans_N"/>
    <property type="match status" value="1"/>
</dbReference>
<dbReference type="PANTHER" id="PTHR11138:SF5">
    <property type="entry name" value="METHIONYL-TRNA FORMYLTRANSFERASE, MITOCHONDRIAL"/>
    <property type="match status" value="1"/>
</dbReference>
<evidence type="ECO:0000256" key="3">
    <source>
        <dbReference type="ARBA" id="ARBA00022679"/>
    </source>
</evidence>
<accession>A0A538TWZ7</accession>
<organism evidence="9 10">
    <name type="scientific">Eiseniibacteriota bacterium</name>
    <dbReference type="NCBI Taxonomy" id="2212470"/>
    <lineage>
        <taxon>Bacteria</taxon>
        <taxon>Candidatus Eiseniibacteriota</taxon>
    </lineage>
</organism>
<evidence type="ECO:0000313" key="10">
    <source>
        <dbReference type="Proteomes" id="UP000316609"/>
    </source>
</evidence>
<dbReference type="InterPro" id="IPR005794">
    <property type="entry name" value="Fmt"/>
</dbReference>
<feature type="region of interest" description="Disordered" evidence="6">
    <location>
        <begin position="309"/>
        <end position="334"/>
    </location>
</feature>
<dbReference type="EMBL" id="VBOY01000014">
    <property type="protein sequence ID" value="TMQ68157.1"/>
    <property type="molecule type" value="Genomic_DNA"/>
</dbReference>
<dbReference type="NCBIfam" id="TIGR00460">
    <property type="entry name" value="fmt"/>
    <property type="match status" value="1"/>
</dbReference>
<dbReference type="GO" id="GO:0004479">
    <property type="term" value="F:methionyl-tRNA formyltransferase activity"/>
    <property type="evidence" value="ECO:0007669"/>
    <property type="project" value="UniProtKB-UniRule"/>
</dbReference>
<dbReference type="GO" id="GO:0005829">
    <property type="term" value="C:cytosol"/>
    <property type="evidence" value="ECO:0007669"/>
    <property type="project" value="TreeGrafter"/>
</dbReference>
<dbReference type="HAMAP" id="MF_00182">
    <property type="entry name" value="Formyl_trans"/>
    <property type="match status" value="1"/>
</dbReference>
<evidence type="ECO:0000259" key="7">
    <source>
        <dbReference type="Pfam" id="PF00551"/>
    </source>
</evidence>
<dbReference type="InterPro" id="IPR011034">
    <property type="entry name" value="Formyl_transferase-like_C_sf"/>
</dbReference>
<comment type="similarity">
    <text evidence="1 5">Belongs to the Fmt family.</text>
</comment>
<dbReference type="InterPro" id="IPR005793">
    <property type="entry name" value="Formyl_trans_C"/>
</dbReference>
<dbReference type="PANTHER" id="PTHR11138">
    <property type="entry name" value="METHIONYL-TRNA FORMYLTRANSFERASE"/>
    <property type="match status" value="1"/>
</dbReference>
<dbReference type="SUPFAM" id="SSF50486">
    <property type="entry name" value="FMT C-terminal domain-like"/>
    <property type="match status" value="1"/>
</dbReference>
<dbReference type="CDD" id="cd08704">
    <property type="entry name" value="Met_tRNA_FMT_C"/>
    <property type="match status" value="1"/>
</dbReference>
<dbReference type="InterPro" id="IPR041711">
    <property type="entry name" value="Met-tRNA-FMT_N"/>
</dbReference>
<dbReference type="EC" id="2.1.2.9" evidence="2 5"/>
<dbReference type="Proteomes" id="UP000316609">
    <property type="component" value="Unassembled WGS sequence"/>
</dbReference>
<feature type="binding site" evidence="5">
    <location>
        <begin position="111"/>
        <end position="114"/>
    </location>
    <ligand>
        <name>(6S)-5,6,7,8-tetrahydrofolate</name>
        <dbReference type="ChEBI" id="CHEBI:57453"/>
    </ligand>
</feature>
<dbReference type="InterPro" id="IPR044135">
    <property type="entry name" value="Met-tRNA-FMT_C"/>
</dbReference>